<dbReference type="SUPFAM" id="SSF46785">
    <property type="entry name" value="Winged helix' DNA-binding domain"/>
    <property type="match status" value="1"/>
</dbReference>
<dbReference type="InterPro" id="IPR000485">
    <property type="entry name" value="AsnC-type_HTH_dom"/>
</dbReference>
<dbReference type="Gene3D" id="3.30.70.920">
    <property type="match status" value="1"/>
</dbReference>
<keyword evidence="2" id="KW-0238">DNA-binding</keyword>
<dbReference type="EMBL" id="VSSQ01016649">
    <property type="protein sequence ID" value="MPM58209.1"/>
    <property type="molecule type" value="Genomic_DNA"/>
</dbReference>
<evidence type="ECO:0000256" key="3">
    <source>
        <dbReference type="ARBA" id="ARBA00023163"/>
    </source>
</evidence>
<dbReference type="PROSITE" id="PS50956">
    <property type="entry name" value="HTH_ASNC_2"/>
    <property type="match status" value="1"/>
</dbReference>
<reference evidence="5" key="1">
    <citation type="submission" date="2019-08" db="EMBL/GenBank/DDBJ databases">
        <authorList>
            <person name="Kucharzyk K."/>
            <person name="Murdoch R.W."/>
            <person name="Higgins S."/>
            <person name="Loffler F."/>
        </authorList>
    </citation>
    <scope>NUCLEOTIDE SEQUENCE</scope>
</reference>
<dbReference type="FunFam" id="1.10.10.10:FF:000186">
    <property type="entry name" value="AsnC family transcriptional regulator"/>
    <property type="match status" value="1"/>
</dbReference>
<dbReference type="InterPro" id="IPR011008">
    <property type="entry name" value="Dimeric_a/b-barrel"/>
</dbReference>
<dbReference type="GO" id="GO:0005829">
    <property type="term" value="C:cytosol"/>
    <property type="evidence" value="ECO:0007669"/>
    <property type="project" value="TreeGrafter"/>
</dbReference>
<dbReference type="SUPFAM" id="SSF54909">
    <property type="entry name" value="Dimeric alpha+beta barrel"/>
    <property type="match status" value="1"/>
</dbReference>
<dbReference type="PANTHER" id="PTHR30154">
    <property type="entry name" value="LEUCINE-RESPONSIVE REGULATORY PROTEIN"/>
    <property type="match status" value="1"/>
</dbReference>
<dbReference type="PANTHER" id="PTHR30154:SF34">
    <property type="entry name" value="TRANSCRIPTIONAL REGULATOR AZLB"/>
    <property type="match status" value="1"/>
</dbReference>
<evidence type="ECO:0000256" key="2">
    <source>
        <dbReference type="ARBA" id="ARBA00023125"/>
    </source>
</evidence>
<dbReference type="InterPro" id="IPR019888">
    <property type="entry name" value="Tscrpt_reg_AsnC-like"/>
</dbReference>
<dbReference type="GO" id="GO:0043200">
    <property type="term" value="P:response to amino acid"/>
    <property type="evidence" value="ECO:0007669"/>
    <property type="project" value="TreeGrafter"/>
</dbReference>
<evidence type="ECO:0000313" key="5">
    <source>
        <dbReference type="EMBL" id="MPM58209.1"/>
    </source>
</evidence>
<dbReference type="InterPro" id="IPR036390">
    <property type="entry name" value="WH_DNA-bd_sf"/>
</dbReference>
<dbReference type="InterPro" id="IPR011991">
    <property type="entry name" value="ArsR-like_HTH"/>
</dbReference>
<dbReference type="CDD" id="cd00090">
    <property type="entry name" value="HTH_ARSR"/>
    <property type="match status" value="1"/>
</dbReference>
<name>A0A645AYK8_9ZZZZ</name>
<feature type="domain" description="HTH asnC-type" evidence="4">
    <location>
        <begin position="1"/>
        <end position="62"/>
    </location>
</feature>
<dbReference type="GO" id="GO:0043565">
    <property type="term" value="F:sequence-specific DNA binding"/>
    <property type="evidence" value="ECO:0007669"/>
    <property type="project" value="InterPro"/>
</dbReference>
<dbReference type="Gene3D" id="1.10.10.10">
    <property type="entry name" value="Winged helix-like DNA-binding domain superfamily/Winged helix DNA-binding domain"/>
    <property type="match status" value="1"/>
</dbReference>
<sequence length="146" mass="16427">MDTIDFAILDQLKENARATSSEISKKVNLSIPAVAERIRKLEQAGIIEKYTVKINRNKTGARLLAFIFVNIDQTEQINAFREAIVRHDCVLECHHVAGSYDYILKVALDDTLALENFLSHTLKKIKGVASSNTIITLMTLKEEINL</sequence>
<comment type="caution">
    <text evidence="5">The sequence shown here is derived from an EMBL/GenBank/DDBJ whole genome shotgun (WGS) entry which is preliminary data.</text>
</comment>
<dbReference type="InterPro" id="IPR019887">
    <property type="entry name" value="Tscrpt_reg_AsnC/Lrp_C"/>
</dbReference>
<dbReference type="AlphaFoldDB" id="A0A645AYK8"/>
<keyword evidence="1" id="KW-0805">Transcription regulation</keyword>
<gene>
    <name evidence="5" type="primary">lrp_15</name>
    <name evidence="5" type="ORF">SDC9_105039</name>
</gene>
<accession>A0A645AYK8</accession>
<dbReference type="Pfam" id="PF13412">
    <property type="entry name" value="HTH_24"/>
    <property type="match status" value="1"/>
</dbReference>
<evidence type="ECO:0000256" key="1">
    <source>
        <dbReference type="ARBA" id="ARBA00023015"/>
    </source>
</evidence>
<keyword evidence="3" id="KW-0804">Transcription</keyword>
<dbReference type="PROSITE" id="PS00519">
    <property type="entry name" value="HTH_ASNC_1"/>
    <property type="match status" value="1"/>
</dbReference>
<evidence type="ECO:0000259" key="4">
    <source>
        <dbReference type="PROSITE" id="PS50956"/>
    </source>
</evidence>
<dbReference type="InterPro" id="IPR036388">
    <property type="entry name" value="WH-like_DNA-bd_sf"/>
</dbReference>
<dbReference type="SMART" id="SM00344">
    <property type="entry name" value="HTH_ASNC"/>
    <property type="match status" value="1"/>
</dbReference>
<dbReference type="PRINTS" id="PR00033">
    <property type="entry name" value="HTHASNC"/>
</dbReference>
<proteinExistence type="predicted"/>
<organism evidence="5">
    <name type="scientific">bioreactor metagenome</name>
    <dbReference type="NCBI Taxonomy" id="1076179"/>
    <lineage>
        <taxon>unclassified sequences</taxon>
        <taxon>metagenomes</taxon>
        <taxon>ecological metagenomes</taxon>
    </lineage>
</organism>
<dbReference type="InterPro" id="IPR019885">
    <property type="entry name" value="Tscrpt_reg_HTH_AsnC-type_CS"/>
</dbReference>
<dbReference type="Pfam" id="PF01037">
    <property type="entry name" value="AsnC_trans_reg"/>
    <property type="match status" value="1"/>
</dbReference>
<protein>
    <submittedName>
        <fullName evidence="5">Leucine-responsive regulatory protein</fullName>
    </submittedName>
</protein>